<evidence type="ECO:0000313" key="9">
    <source>
        <dbReference type="EMBL" id="AJT41534.1"/>
    </source>
</evidence>
<dbReference type="PATRIC" id="fig|1618207.4.peg.1706"/>
<proteinExistence type="inferred from homology"/>
<dbReference type="Proteomes" id="UP000061839">
    <property type="component" value="Chromosome"/>
</dbReference>
<dbReference type="GO" id="GO:0005737">
    <property type="term" value="C:cytoplasm"/>
    <property type="evidence" value="ECO:0007669"/>
    <property type="project" value="UniProtKB-SubCell"/>
</dbReference>
<dbReference type="PANTHER" id="PTHR11108">
    <property type="entry name" value="FERROCHELATASE"/>
    <property type="match status" value="1"/>
</dbReference>
<comment type="function">
    <text evidence="7">Involved in coproporphyrin-dependent heme b biosynthesis. Catalyzes the insertion of ferrous iron into coproporphyrin III to form Fe-coproporphyrin III.</text>
</comment>
<keyword evidence="10" id="KW-1185">Reference proteome</keyword>
<feature type="binding site" evidence="7">
    <location>
        <position position="308"/>
    </location>
    <ligand>
        <name>Fe(2+)</name>
        <dbReference type="ChEBI" id="CHEBI:29033"/>
    </ligand>
</feature>
<dbReference type="NCBIfam" id="NF000689">
    <property type="entry name" value="PRK00035.2-1"/>
    <property type="match status" value="1"/>
</dbReference>
<dbReference type="RefSeq" id="WP_045074977.1">
    <property type="nucleotide sequence ID" value="NZ_CP011005.1"/>
</dbReference>
<dbReference type="InterPro" id="IPR033644">
    <property type="entry name" value="Ferrochelatase_C"/>
</dbReference>
<dbReference type="HOGENOM" id="CLU_018884_2_0_11"/>
<dbReference type="OrthoDB" id="9776380at2"/>
<evidence type="ECO:0000256" key="5">
    <source>
        <dbReference type="ARBA" id="ARBA00023244"/>
    </source>
</evidence>
<accession>A0A0D4BZ12</accession>
<dbReference type="NCBIfam" id="TIGR00109">
    <property type="entry name" value="hemH"/>
    <property type="match status" value="1"/>
</dbReference>
<comment type="pathway">
    <text evidence="1 7">Porphyrin-containing compound metabolism; protoheme biosynthesis.</text>
</comment>
<comment type="catalytic activity">
    <reaction evidence="6">
        <text>Fe-coproporphyrin III + 2 H(+) = coproporphyrin III + Fe(2+)</text>
        <dbReference type="Rhea" id="RHEA:49572"/>
        <dbReference type="ChEBI" id="CHEBI:15378"/>
        <dbReference type="ChEBI" id="CHEBI:29033"/>
        <dbReference type="ChEBI" id="CHEBI:68438"/>
        <dbReference type="ChEBI" id="CHEBI:131725"/>
        <dbReference type="EC" id="4.99.1.9"/>
    </reaction>
    <physiologicalReaction direction="right-to-left" evidence="6">
        <dbReference type="Rhea" id="RHEA:49574"/>
    </physiologicalReaction>
</comment>
<dbReference type="InterPro" id="IPR001015">
    <property type="entry name" value="Ferrochelatase"/>
</dbReference>
<organism evidence="9 10">
    <name type="scientific">Psychromicrobium lacuslunae</name>
    <dbReference type="NCBI Taxonomy" id="1618207"/>
    <lineage>
        <taxon>Bacteria</taxon>
        <taxon>Bacillati</taxon>
        <taxon>Actinomycetota</taxon>
        <taxon>Actinomycetes</taxon>
        <taxon>Micrococcales</taxon>
        <taxon>Micrococcaceae</taxon>
        <taxon>Psychromicrobium</taxon>
    </lineage>
</organism>
<dbReference type="KEGG" id="ari:UM93_08430"/>
<dbReference type="GO" id="GO:0046872">
    <property type="term" value="F:metal ion binding"/>
    <property type="evidence" value="ECO:0007669"/>
    <property type="project" value="UniProtKB-KW"/>
</dbReference>
<keyword evidence="3 7" id="KW-0350">Heme biosynthesis</keyword>
<sequence length="399" mass="43401">MSAPVNTELNPITERGRMAPKEYDAILLASFGGPEGQDDVIPFLRNVTRGRGIPDERLEEVSHHYRAFGGISPINEQNRALKAALEGELAARGIELPVLWGNRNWDPYIPEVLQEAYDAGHRKILTVTTSAYSCYSSCRQYREDLGMALVDSGLDGKLEVDKVRQYFDHPGFVEPFIEGTIAGLAKVRAELTEQNQGGDDKIHILFATHSIPTRDAEAAGNSSDEPREFAEGSAYVAQHLAAASAVMDRVNAESGSETKWSLVYQSRSGAPHVPWLEPDISDAMEELAGQGVRGVVVVPLGFVSDHMEVVWDLDTEAKETAEKLELAFDRVPTPGTHQKFVAGLVDLISERTVANNIAARPAMTPLGPWYDVCRPGCCANFRGEKPTIAGADSTVGSVA</sequence>
<evidence type="ECO:0000256" key="3">
    <source>
        <dbReference type="ARBA" id="ARBA00023133"/>
    </source>
</evidence>
<dbReference type="GO" id="GO:0004325">
    <property type="term" value="F:ferrochelatase activity"/>
    <property type="evidence" value="ECO:0007669"/>
    <property type="project" value="UniProtKB-UniRule"/>
</dbReference>
<keyword evidence="7" id="KW-0963">Cytoplasm</keyword>
<feature type="binding site" evidence="7">
    <location>
        <position position="209"/>
    </location>
    <ligand>
        <name>Fe(2+)</name>
        <dbReference type="ChEBI" id="CHEBI:29033"/>
    </ligand>
</feature>
<keyword evidence="2 7" id="KW-0408">Iron</keyword>
<protein>
    <recommendedName>
        <fullName evidence="7">Coproporphyrin III ferrochelatase</fullName>
        <ecNumber evidence="7">4.99.1.9</ecNumber>
    </recommendedName>
</protein>
<evidence type="ECO:0000256" key="7">
    <source>
        <dbReference type="HAMAP-Rule" id="MF_00323"/>
    </source>
</evidence>
<dbReference type="Gene3D" id="3.40.50.1400">
    <property type="match status" value="2"/>
</dbReference>
<keyword evidence="5 7" id="KW-0627">Porphyrin biosynthesis</keyword>
<keyword evidence="4 7" id="KW-0456">Lyase</keyword>
<evidence type="ECO:0000313" key="10">
    <source>
        <dbReference type="Proteomes" id="UP000061839"/>
    </source>
</evidence>
<dbReference type="CDD" id="cd00419">
    <property type="entry name" value="Ferrochelatase_C"/>
    <property type="match status" value="1"/>
</dbReference>
<evidence type="ECO:0000256" key="8">
    <source>
        <dbReference type="RuleBase" id="RU004185"/>
    </source>
</evidence>
<dbReference type="AlphaFoldDB" id="A0A0D4BZ12"/>
<comment type="similarity">
    <text evidence="7 8">Belongs to the ferrochelatase family.</text>
</comment>
<gene>
    <name evidence="7" type="primary">cpfC</name>
    <name evidence="9" type="ORF">UM93_08430</name>
</gene>
<evidence type="ECO:0000256" key="6">
    <source>
        <dbReference type="ARBA" id="ARBA00024536"/>
    </source>
</evidence>
<dbReference type="EC" id="4.99.1.9" evidence="7"/>
<dbReference type="STRING" id="1618207.UM93_08430"/>
<dbReference type="EMBL" id="CP011005">
    <property type="protein sequence ID" value="AJT41534.1"/>
    <property type="molecule type" value="Genomic_DNA"/>
</dbReference>
<comment type="subcellular location">
    <subcellularLocation>
        <location evidence="7">Cytoplasm</location>
    </subcellularLocation>
</comment>
<keyword evidence="7" id="KW-0479">Metal-binding</keyword>
<evidence type="ECO:0000256" key="4">
    <source>
        <dbReference type="ARBA" id="ARBA00023239"/>
    </source>
</evidence>
<feature type="binding site" evidence="7">
    <location>
        <position position="72"/>
    </location>
    <ligand>
        <name>Fe-coproporphyrin III</name>
        <dbReference type="ChEBI" id="CHEBI:68438"/>
    </ligand>
</feature>
<name>A0A0D4BZ12_9MICC</name>
<evidence type="ECO:0000256" key="2">
    <source>
        <dbReference type="ARBA" id="ARBA00023004"/>
    </source>
</evidence>
<dbReference type="SUPFAM" id="SSF53800">
    <property type="entry name" value="Chelatase"/>
    <property type="match status" value="1"/>
</dbReference>
<comment type="caution">
    <text evidence="7">Lacks conserved residue(s) required for the propagation of feature annotation.</text>
</comment>
<dbReference type="GO" id="GO:0006783">
    <property type="term" value="P:heme biosynthetic process"/>
    <property type="evidence" value="ECO:0007669"/>
    <property type="project" value="UniProtKB-UniRule"/>
</dbReference>
<evidence type="ECO:0000256" key="1">
    <source>
        <dbReference type="ARBA" id="ARBA00004744"/>
    </source>
</evidence>
<dbReference type="HAMAP" id="MF_00323">
    <property type="entry name" value="Ferrochelatase"/>
    <property type="match status" value="1"/>
</dbReference>
<reference evidence="9 10" key="1">
    <citation type="journal article" date="2015" name="Genome Announc.">
        <title>Complete Genome Sequencing of Protease-Producing Novel Arthrobacter sp. Strain IHBB 11108 Using PacBio Single-Molecule Real-Time Sequencing Technology.</title>
        <authorList>
            <person name="Kiran S."/>
            <person name="Swarnkar M.K."/>
            <person name="Pal M."/>
            <person name="Thakur R."/>
            <person name="Tewari R."/>
            <person name="Singh A.K."/>
            <person name="Gulati A."/>
        </authorList>
    </citation>
    <scope>NUCLEOTIDE SEQUENCE [LARGE SCALE GENOMIC DNA]</scope>
    <source>
        <strain evidence="9 10">IHBB 11108</strain>
    </source>
</reference>
<feature type="binding site" evidence="7">
    <location>
        <position position="141"/>
    </location>
    <ligand>
        <name>Fe-coproporphyrin III</name>
        <dbReference type="ChEBI" id="CHEBI:68438"/>
    </ligand>
</feature>
<dbReference type="InterPro" id="IPR033659">
    <property type="entry name" value="Ferrochelatase_N"/>
</dbReference>
<dbReference type="PANTHER" id="PTHR11108:SF1">
    <property type="entry name" value="FERROCHELATASE, MITOCHONDRIAL"/>
    <property type="match status" value="1"/>
</dbReference>
<dbReference type="CDD" id="cd03411">
    <property type="entry name" value="Ferrochelatase_N"/>
    <property type="match status" value="1"/>
</dbReference>
<dbReference type="Pfam" id="PF00762">
    <property type="entry name" value="Ferrochelatase"/>
    <property type="match status" value="1"/>
</dbReference>
<dbReference type="UniPathway" id="UPA00252"/>